<proteinExistence type="predicted"/>
<evidence type="ECO:0000313" key="3">
    <source>
        <dbReference type="Proteomes" id="UP001203410"/>
    </source>
</evidence>
<feature type="region of interest" description="Disordered" evidence="1">
    <location>
        <begin position="101"/>
        <end position="131"/>
    </location>
</feature>
<gene>
    <name evidence="2" type="ORF">LZ496_02125</name>
</gene>
<organism evidence="2 3">
    <name type="scientific">Sphingomonas caseinilyticus</name>
    <dbReference type="NCBI Taxonomy" id="2908205"/>
    <lineage>
        <taxon>Bacteria</taxon>
        <taxon>Pseudomonadati</taxon>
        <taxon>Pseudomonadota</taxon>
        <taxon>Alphaproteobacteria</taxon>
        <taxon>Sphingomonadales</taxon>
        <taxon>Sphingomonadaceae</taxon>
        <taxon>Sphingomonas</taxon>
    </lineage>
</organism>
<feature type="region of interest" description="Disordered" evidence="1">
    <location>
        <begin position="38"/>
        <end position="75"/>
    </location>
</feature>
<dbReference type="Proteomes" id="UP001203410">
    <property type="component" value="Unassembled WGS sequence"/>
</dbReference>
<name>A0ABT0RRY0_9SPHN</name>
<keyword evidence="3" id="KW-1185">Reference proteome</keyword>
<comment type="caution">
    <text evidence="2">The sequence shown here is derived from an EMBL/GenBank/DDBJ whole genome shotgun (WGS) entry which is preliminary data.</text>
</comment>
<dbReference type="RefSeq" id="WP_249902943.1">
    <property type="nucleotide sequence ID" value="NZ_JAMGBA010000001.1"/>
</dbReference>
<feature type="compositionally biased region" description="Pro residues" evidence="1">
    <location>
        <begin position="62"/>
        <end position="75"/>
    </location>
</feature>
<reference evidence="2 3" key="1">
    <citation type="submission" date="2022-05" db="EMBL/GenBank/DDBJ databases">
        <authorList>
            <person name="Jo J.-H."/>
            <person name="Im W.-T."/>
        </authorList>
    </citation>
    <scope>NUCLEOTIDE SEQUENCE [LARGE SCALE GENOMIC DNA]</scope>
    <source>
        <strain evidence="2 3">NSE70-1</strain>
    </source>
</reference>
<accession>A0ABT0RRY0</accession>
<dbReference type="EMBL" id="JAMGBA010000001">
    <property type="protein sequence ID" value="MCL6697583.1"/>
    <property type="molecule type" value="Genomic_DNA"/>
</dbReference>
<evidence type="ECO:0000313" key="2">
    <source>
        <dbReference type="EMBL" id="MCL6697583.1"/>
    </source>
</evidence>
<evidence type="ECO:0008006" key="4">
    <source>
        <dbReference type="Google" id="ProtNLM"/>
    </source>
</evidence>
<protein>
    <recommendedName>
        <fullName evidence="4">Protein TonB</fullName>
    </recommendedName>
</protein>
<evidence type="ECO:0000256" key="1">
    <source>
        <dbReference type="SAM" id="MobiDB-lite"/>
    </source>
</evidence>
<sequence>MSFALALAIEVALLLALLTLDWREKKAPEFAGDRLTTFDISAETEQDKSRAVQKQPEVVANPKPPRPAPPVPKPIVELPPRPLQMIEMTQEEFKAADISKLGTAGGGESQGQQMAEGPRPGDSARVGTAPNGEPLYRAEWYREPTDAELHAYLPKRMPEGGGWGMIACKTAPRFKVEDCVELGQGPAGSHLAGAVRQAAWQFMVRPPRVGGKPMIGEWVSIRIDYTVE</sequence>